<keyword evidence="2" id="KW-1185">Reference proteome</keyword>
<proteinExistence type="predicted"/>
<comment type="caution">
    <text evidence="1">The sequence shown here is derived from an EMBL/GenBank/DDBJ whole genome shotgun (WGS) entry which is preliminary data.</text>
</comment>
<gene>
    <name evidence="1" type="ORF">G6F50_017136</name>
</gene>
<reference evidence="1 2" key="1">
    <citation type="journal article" date="2020" name="Microb. Genom.">
        <title>Genetic diversity of clinical and environmental Mucorales isolates obtained from an investigation of mucormycosis cases among solid organ transplant recipients.</title>
        <authorList>
            <person name="Nguyen M.H."/>
            <person name="Kaul D."/>
            <person name="Muto C."/>
            <person name="Cheng S.J."/>
            <person name="Richter R.A."/>
            <person name="Bruno V.M."/>
            <person name="Liu G."/>
            <person name="Beyhan S."/>
            <person name="Sundermann A.J."/>
            <person name="Mounaud S."/>
            <person name="Pasculle A.W."/>
            <person name="Nierman W.C."/>
            <person name="Driscoll E."/>
            <person name="Cumbie R."/>
            <person name="Clancy C.J."/>
            <person name="Dupont C.L."/>
        </authorList>
    </citation>
    <scope>NUCLEOTIDE SEQUENCE [LARGE SCALE GENOMIC DNA]</scope>
    <source>
        <strain evidence="1 2">GL24</strain>
    </source>
</reference>
<sequence>MRLGALVAGYHHQSGGVLVQPVNDTGTRHGRQFGVAVEQAIEQRAAPVARAGMGDEPRGLAHHDPLGAFVHHEEFNGLGREGARIGRRRLREWSGNNPASTLSSRSAFVVEGTVTSCGSPRFSLGFSSAF</sequence>
<dbReference type="Proteomes" id="UP000740926">
    <property type="component" value="Unassembled WGS sequence"/>
</dbReference>
<protein>
    <submittedName>
        <fullName evidence="1">Uncharacterized protein</fullName>
    </submittedName>
</protein>
<evidence type="ECO:0000313" key="1">
    <source>
        <dbReference type="EMBL" id="KAG1530705.1"/>
    </source>
</evidence>
<accession>A0A9P6XR58</accession>
<dbReference type="AlphaFoldDB" id="A0A9P6XR58"/>
<dbReference type="EMBL" id="JAANIU010011975">
    <property type="protein sequence ID" value="KAG1530705.1"/>
    <property type="molecule type" value="Genomic_DNA"/>
</dbReference>
<organism evidence="1 2">
    <name type="scientific">Rhizopus delemar</name>
    <dbReference type="NCBI Taxonomy" id="936053"/>
    <lineage>
        <taxon>Eukaryota</taxon>
        <taxon>Fungi</taxon>
        <taxon>Fungi incertae sedis</taxon>
        <taxon>Mucoromycota</taxon>
        <taxon>Mucoromycotina</taxon>
        <taxon>Mucoromycetes</taxon>
        <taxon>Mucorales</taxon>
        <taxon>Mucorineae</taxon>
        <taxon>Rhizopodaceae</taxon>
        <taxon>Rhizopus</taxon>
    </lineage>
</organism>
<evidence type="ECO:0000313" key="2">
    <source>
        <dbReference type="Proteomes" id="UP000740926"/>
    </source>
</evidence>
<name>A0A9P6XR58_9FUNG</name>